<dbReference type="InterPro" id="IPR018247">
    <property type="entry name" value="EF_Hand_1_Ca_BS"/>
</dbReference>
<feature type="domain" description="EF-hand" evidence="4">
    <location>
        <begin position="196"/>
        <end position="223"/>
    </location>
</feature>
<sequence length="365" mass="41017">MATKRKSSHSDGNHVLPPVKRPPMIKRKSSSLSVLDKSGGAGKGAEHKGDLPRVDRNTGSLQDLRPINGDTNTNDTKDTRAHSSPGKHGDKKKNPWSTETGNSLPMVAKISGSQGDGKSSPAKDQRAHSRRRRAGDIILTRPATIAVVVKYQLGQHELKKFKACFKQIDLDSSGVIDSDEFFEFIDETKTPFAEGLFRMIDSDSNGTVDFEEFVHATVLYCMYTRDEILHFAFDTFDPAATGSIGDKELRRLVGMVNDGQAKFSGNINGALNEFDRNKDGVIDFEEFKNMNKRFPMLLFPCFRLQDRMQKATLGDNHWLQLHKRLYERLKMENYQRKHNGALPALTLVGAIVKLLRLDHRDIYQA</sequence>
<name>A0A8T1WDH8_9STRA</name>
<dbReference type="GO" id="GO:0005509">
    <property type="term" value="F:calcium ion binding"/>
    <property type="evidence" value="ECO:0007669"/>
    <property type="project" value="InterPro"/>
</dbReference>
<evidence type="ECO:0000259" key="4">
    <source>
        <dbReference type="PROSITE" id="PS50222"/>
    </source>
</evidence>
<keyword evidence="6" id="KW-1185">Reference proteome</keyword>
<dbReference type="PANTHER" id="PTHR45942">
    <property type="entry name" value="PROTEIN PHOSPATASE 3 REGULATORY SUBUNIT B ALPHA ISOFORM TYPE 1"/>
    <property type="match status" value="1"/>
</dbReference>
<dbReference type="Pfam" id="PF13499">
    <property type="entry name" value="EF-hand_7"/>
    <property type="match status" value="2"/>
</dbReference>
<organism evidence="5 6">
    <name type="scientific">Phytophthora pseudosyringae</name>
    <dbReference type="NCBI Taxonomy" id="221518"/>
    <lineage>
        <taxon>Eukaryota</taxon>
        <taxon>Sar</taxon>
        <taxon>Stramenopiles</taxon>
        <taxon>Oomycota</taxon>
        <taxon>Peronosporomycetes</taxon>
        <taxon>Peronosporales</taxon>
        <taxon>Peronosporaceae</taxon>
        <taxon>Phytophthora</taxon>
    </lineage>
</organism>
<reference evidence="5" key="1">
    <citation type="submission" date="2021-02" db="EMBL/GenBank/DDBJ databases">
        <authorList>
            <person name="Palmer J.M."/>
        </authorList>
    </citation>
    <scope>NUCLEOTIDE SEQUENCE</scope>
    <source>
        <strain evidence="5">SCRP734</strain>
    </source>
</reference>
<proteinExistence type="predicted"/>
<evidence type="ECO:0000313" key="5">
    <source>
        <dbReference type="EMBL" id="KAG7389689.1"/>
    </source>
</evidence>
<protein>
    <recommendedName>
        <fullName evidence="4">EF-hand domain-containing protein</fullName>
    </recommendedName>
</protein>
<keyword evidence="1" id="KW-0479">Metal-binding</keyword>
<dbReference type="AlphaFoldDB" id="A0A8T1WDH8"/>
<evidence type="ECO:0000256" key="1">
    <source>
        <dbReference type="ARBA" id="ARBA00022723"/>
    </source>
</evidence>
<feature type="domain" description="EF-hand" evidence="4">
    <location>
        <begin position="224"/>
        <end position="259"/>
    </location>
</feature>
<dbReference type="PROSITE" id="PS50222">
    <property type="entry name" value="EF_HAND_2"/>
    <property type="match status" value="4"/>
</dbReference>
<dbReference type="EMBL" id="JAGDFM010000041">
    <property type="protein sequence ID" value="KAG7389689.1"/>
    <property type="molecule type" value="Genomic_DNA"/>
</dbReference>
<evidence type="ECO:0000256" key="2">
    <source>
        <dbReference type="ARBA" id="ARBA00022737"/>
    </source>
</evidence>
<feature type="compositionally biased region" description="Basic and acidic residues" evidence="3">
    <location>
        <begin position="44"/>
        <end position="56"/>
    </location>
</feature>
<dbReference type="SMART" id="SM00054">
    <property type="entry name" value="EFh"/>
    <property type="match status" value="4"/>
</dbReference>
<gene>
    <name evidence="5" type="ORF">PHYPSEUDO_009850</name>
</gene>
<dbReference type="CDD" id="cd00051">
    <property type="entry name" value="EFh"/>
    <property type="match status" value="1"/>
</dbReference>
<dbReference type="PROSITE" id="PS00018">
    <property type="entry name" value="EF_HAND_1"/>
    <property type="match status" value="3"/>
</dbReference>
<dbReference type="OrthoDB" id="26525at2759"/>
<feature type="domain" description="EF-hand" evidence="4">
    <location>
        <begin position="270"/>
        <end position="297"/>
    </location>
</feature>
<accession>A0A8T1WDH8</accession>
<comment type="caution">
    <text evidence="5">The sequence shown here is derived from an EMBL/GenBank/DDBJ whole genome shotgun (WGS) entry which is preliminary data.</text>
</comment>
<keyword evidence="2" id="KW-0677">Repeat</keyword>
<dbReference type="Proteomes" id="UP000694044">
    <property type="component" value="Unassembled WGS sequence"/>
</dbReference>
<feature type="region of interest" description="Disordered" evidence="3">
    <location>
        <begin position="1"/>
        <end position="134"/>
    </location>
</feature>
<dbReference type="InterPro" id="IPR002048">
    <property type="entry name" value="EF_hand_dom"/>
</dbReference>
<evidence type="ECO:0000313" key="6">
    <source>
        <dbReference type="Proteomes" id="UP000694044"/>
    </source>
</evidence>
<evidence type="ECO:0000256" key="3">
    <source>
        <dbReference type="SAM" id="MobiDB-lite"/>
    </source>
</evidence>
<feature type="domain" description="EF-hand" evidence="4">
    <location>
        <begin position="156"/>
        <end position="191"/>
    </location>
</feature>